<dbReference type="AlphaFoldDB" id="A0A1S3IHG5"/>
<dbReference type="Pfam" id="PF22725">
    <property type="entry name" value="GFO_IDH_MocA_C3"/>
    <property type="match status" value="1"/>
</dbReference>
<accession>A0A1S3IHG5</accession>
<dbReference type="GO" id="GO:0016491">
    <property type="term" value="F:oxidoreductase activity"/>
    <property type="evidence" value="ECO:0007669"/>
    <property type="project" value="UniProtKB-KW"/>
</dbReference>
<dbReference type="GeneID" id="106163793"/>
<evidence type="ECO:0000256" key="1">
    <source>
        <dbReference type="ARBA" id="ARBA00010928"/>
    </source>
</evidence>
<dbReference type="PANTHER" id="PTHR42840:SF3">
    <property type="entry name" value="BINDING ROSSMANN FOLD OXIDOREDUCTASE, PUTATIVE (AFU_ORTHOLOGUE AFUA_2G10240)-RELATED"/>
    <property type="match status" value="1"/>
</dbReference>
<dbReference type="InterPro" id="IPR055170">
    <property type="entry name" value="GFO_IDH_MocA-like_dom"/>
</dbReference>
<dbReference type="GO" id="GO:0006740">
    <property type="term" value="P:NADPH regeneration"/>
    <property type="evidence" value="ECO:0007669"/>
    <property type="project" value="TreeGrafter"/>
</dbReference>
<evidence type="ECO:0000256" key="2">
    <source>
        <dbReference type="ARBA" id="ARBA00023002"/>
    </source>
</evidence>
<name>A0A1S3IHG5_LINAN</name>
<feature type="domain" description="Gfo/Idh/MocA-like oxidoreductase N-terminal" evidence="3">
    <location>
        <begin position="8"/>
        <end position="129"/>
    </location>
</feature>
<dbReference type="RefSeq" id="XP_013396929.1">
    <property type="nucleotide sequence ID" value="XM_013541475.1"/>
</dbReference>
<gene>
    <name evidence="6" type="primary">LOC106163793</name>
</gene>
<sequence length="252" mass="28107">MDQGRHGVALFGLGRIGVEHFKNMLSHPGLSLLWVIEQDIQRAKDILIKFQQCNSTKITTPAEDAQVFADERVHGIVVCTPSFTHVDIILKAVKAGKAIFCEKPVSPTLEGVMQVYTEAQKQKIPLFCGFNRRFDQQIRKIHDYAQDGRVGKIHVIKMCSRDPAGKTATPEYYKNYGGFPNDSAVHDIDVVCWLMKERPISVYAVGHAHTSDYVAMGDVDTLVIVLNFPSGAKGIIDMSRNSPYGFDQRIEG</sequence>
<dbReference type="Pfam" id="PF01408">
    <property type="entry name" value="GFO_IDH_MocA"/>
    <property type="match status" value="1"/>
</dbReference>
<proteinExistence type="inferred from homology"/>
<evidence type="ECO:0000313" key="6">
    <source>
        <dbReference type="RefSeq" id="XP_013396929.1"/>
    </source>
</evidence>
<dbReference type="SUPFAM" id="SSF55347">
    <property type="entry name" value="Glyceraldehyde-3-phosphate dehydrogenase-like, C-terminal domain"/>
    <property type="match status" value="1"/>
</dbReference>
<dbReference type="InterPro" id="IPR000683">
    <property type="entry name" value="Gfo/Idh/MocA-like_OxRdtase_N"/>
</dbReference>
<dbReference type="GO" id="GO:0000166">
    <property type="term" value="F:nucleotide binding"/>
    <property type="evidence" value="ECO:0007669"/>
    <property type="project" value="InterPro"/>
</dbReference>
<evidence type="ECO:0000259" key="3">
    <source>
        <dbReference type="Pfam" id="PF01408"/>
    </source>
</evidence>
<feature type="domain" description="GFO/IDH/MocA-like oxidoreductase" evidence="4">
    <location>
        <begin position="138"/>
        <end position="251"/>
    </location>
</feature>
<keyword evidence="5" id="KW-1185">Reference proteome</keyword>
<keyword evidence="2" id="KW-0560">Oxidoreductase</keyword>
<dbReference type="GO" id="GO:0005737">
    <property type="term" value="C:cytoplasm"/>
    <property type="evidence" value="ECO:0007669"/>
    <property type="project" value="TreeGrafter"/>
</dbReference>
<dbReference type="Proteomes" id="UP000085678">
    <property type="component" value="Unplaced"/>
</dbReference>
<dbReference type="KEGG" id="lak:106163793"/>
<dbReference type="STRING" id="7574.A0A1S3IHG5"/>
<dbReference type="OrthoDB" id="64915at2759"/>
<dbReference type="Gene3D" id="3.30.360.10">
    <property type="entry name" value="Dihydrodipicolinate Reductase, domain 2"/>
    <property type="match status" value="1"/>
</dbReference>
<dbReference type="Gene3D" id="3.40.50.720">
    <property type="entry name" value="NAD(P)-binding Rossmann-like Domain"/>
    <property type="match status" value="1"/>
</dbReference>
<dbReference type="SUPFAM" id="SSF51735">
    <property type="entry name" value="NAD(P)-binding Rossmann-fold domains"/>
    <property type="match status" value="1"/>
</dbReference>
<organism evidence="5 6">
    <name type="scientific">Lingula anatina</name>
    <name type="common">Brachiopod</name>
    <name type="synonym">Lingula unguis</name>
    <dbReference type="NCBI Taxonomy" id="7574"/>
    <lineage>
        <taxon>Eukaryota</taxon>
        <taxon>Metazoa</taxon>
        <taxon>Spiralia</taxon>
        <taxon>Lophotrochozoa</taxon>
        <taxon>Brachiopoda</taxon>
        <taxon>Linguliformea</taxon>
        <taxon>Lingulata</taxon>
        <taxon>Lingulida</taxon>
        <taxon>Linguloidea</taxon>
        <taxon>Lingulidae</taxon>
        <taxon>Lingula</taxon>
    </lineage>
</organism>
<reference evidence="6" key="1">
    <citation type="submission" date="2025-08" db="UniProtKB">
        <authorList>
            <consortium name="RefSeq"/>
        </authorList>
    </citation>
    <scope>IDENTIFICATION</scope>
    <source>
        <tissue evidence="6">Gonads</tissue>
    </source>
</reference>
<dbReference type="InParanoid" id="A0A1S3IHG5"/>
<dbReference type="InterPro" id="IPR036291">
    <property type="entry name" value="NAD(P)-bd_dom_sf"/>
</dbReference>
<dbReference type="PANTHER" id="PTHR42840">
    <property type="entry name" value="NAD(P)-BINDING ROSSMANN-FOLD SUPERFAMILY PROTEIN-RELATED"/>
    <property type="match status" value="1"/>
</dbReference>
<evidence type="ECO:0000313" key="5">
    <source>
        <dbReference type="Proteomes" id="UP000085678"/>
    </source>
</evidence>
<comment type="similarity">
    <text evidence="1">Belongs to the Gfo/Idh/MocA family.</text>
</comment>
<evidence type="ECO:0000259" key="4">
    <source>
        <dbReference type="Pfam" id="PF22725"/>
    </source>
</evidence>
<protein>
    <submittedName>
        <fullName evidence="6">Uncharacterized protein LOC106163793</fullName>
    </submittedName>
</protein>